<comment type="caution">
    <text evidence="1">The sequence shown here is derived from an EMBL/GenBank/DDBJ whole genome shotgun (WGS) entry which is preliminary data.</text>
</comment>
<organism evidence="1 2">
    <name type="scientific">Pontibacter aydingkolensis</name>
    <dbReference type="NCBI Taxonomy" id="1911536"/>
    <lineage>
        <taxon>Bacteria</taxon>
        <taxon>Pseudomonadati</taxon>
        <taxon>Bacteroidota</taxon>
        <taxon>Cytophagia</taxon>
        <taxon>Cytophagales</taxon>
        <taxon>Hymenobacteraceae</taxon>
        <taxon>Pontibacter</taxon>
    </lineage>
</organism>
<keyword evidence="2" id="KW-1185">Reference proteome</keyword>
<evidence type="ECO:0000313" key="2">
    <source>
        <dbReference type="Proteomes" id="UP000813018"/>
    </source>
</evidence>
<proteinExistence type="predicted"/>
<accession>A0ABS7CT99</accession>
<name>A0ABS7CT99_9BACT</name>
<dbReference type="Proteomes" id="UP000813018">
    <property type="component" value="Unassembled WGS sequence"/>
</dbReference>
<protein>
    <submittedName>
        <fullName evidence="1">Uncharacterized protein</fullName>
    </submittedName>
</protein>
<dbReference type="RefSeq" id="WP_219876891.1">
    <property type="nucleotide sequence ID" value="NZ_JAHYXK010000005.1"/>
</dbReference>
<evidence type="ECO:0000313" key="1">
    <source>
        <dbReference type="EMBL" id="MBW7467010.1"/>
    </source>
</evidence>
<dbReference type="EMBL" id="JAHYXK010000005">
    <property type="protein sequence ID" value="MBW7467010.1"/>
    <property type="molecule type" value="Genomic_DNA"/>
</dbReference>
<sequence length="107" mass="11862">MNRFLRHIAVLLLLLFIRAMVPDALLTGLHAHAHTVHSEQTDTHKAQVGQKHNHCPVEDLFGAPYQLAGNTVAFTHVVHTTTYTVHYSSSWHGTTLHNASLRGPPLS</sequence>
<gene>
    <name evidence="1" type="ORF">K0O23_08010</name>
</gene>
<reference evidence="1 2" key="1">
    <citation type="journal article" date="2016" name="Int. J. Syst. Evol. Microbiol.">
        <title>Pontibacter aydingkolensis sp. nov., isolated from soil of a salt lake.</title>
        <authorList>
            <person name="Osman G."/>
            <person name="Zhang T."/>
            <person name="Lou K."/>
            <person name="Gao Y."/>
            <person name="Chang W."/>
            <person name="Lin Q."/>
            <person name="Yang H.M."/>
            <person name="Huo X.D."/>
            <person name="Wang N."/>
        </authorList>
    </citation>
    <scope>NUCLEOTIDE SEQUENCE [LARGE SCALE GENOMIC DNA]</scope>
    <source>
        <strain evidence="1 2">KACC 19255</strain>
    </source>
</reference>